<proteinExistence type="predicted"/>
<name>A0A9E2KKB3_9FIRM</name>
<dbReference type="InterPro" id="IPR036890">
    <property type="entry name" value="HATPase_C_sf"/>
</dbReference>
<reference evidence="2" key="1">
    <citation type="journal article" date="2021" name="PeerJ">
        <title>Extensive microbial diversity within the chicken gut microbiome revealed by metagenomics and culture.</title>
        <authorList>
            <person name="Gilroy R."/>
            <person name="Ravi A."/>
            <person name="Getino M."/>
            <person name="Pursley I."/>
            <person name="Horton D.L."/>
            <person name="Alikhan N.F."/>
            <person name="Baker D."/>
            <person name="Gharbi K."/>
            <person name="Hall N."/>
            <person name="Watson M."/>
            <person name="Adriaenssens E.M."/>
            <person name="Foster-Nyarko E."/>
            <person name="Jarju S."/>
            <person name="Secka A."/>
            <person name="Antonio M."/>
            <person name="Oren A."/>
            <person name="Chaudhuri R.R."/>
            <person name="La Ragione R."/>
            <person name="Hildebrand F."/>
            <person name="Pallen M.J."/>
        </authorList>
    </citation>
    <scope>NUCLEOTIDE SEQUENCE</scope>
    <source>
        <strain evidence="2">742</strain>
    </source>
</reference>
<organism evidence="2 3">
    <name type="scientific">Candidatus Faecalibacterium intestinavium</name>
    <dbReference type="NCBI Taxonomy" id="2838580"/>
    <lineage>
        <taxon>Bacteria</taxon>
        <taxon>Bacillati</taxon>
        <taxon>Bacillota</taxon>
        <taxon>Clostridia</taxon>
        <taxon>Eubacteriales</taxon>
        <taxon>Oscillospiraceae</taxon>
        <taxon>Faecalibacterium</taxon>
    </lineage>
</organism>
<dbReference type="AlphaFoldDB" id="A0A9E2KKB3"/>
<dbReference type="GO" id="GO:0005524">
    <property type="term" value="F:ATP binding"/>
    <property type="evidence" value="ECO:0007669"/>
    <property type="project" value="UniProtKB-KW"/>
</dbReference>
<dbReference type="EMBL" id="JAHLFH010000132">
    <property type="protein sequence ID" value="MBU3819974.1"/>
    <property type="molecule type" value="Genomic_DNA"/>
</dbReference>
<comment type="caution">
    <text evidence="2">The sequence shown here is derived from an EMBL/GenBank/DDBJ whole genome shotgun (WGS) entry which is preliminary data.</text>
</comment>
<evidence type="ECO:0000313" key="3">
    <source>
        <dbReference type="Proteomes" id="UP000824178"/>
    </source>
</evidence>
<dbReference type="Proteomes" id="UP000824178">
    <property type="component" value="Unassembled WGS sequence"/>
</dbReference>
<feature type="domain" description="Sensor histidine kinase NatK-like C-terminal" evidence="1">
    <location>
        <begin position="87"/>
        <end position="178"/>
    </location>
</feature>
<dbReference type="Pfam" id="PF14501">
    <property type="entry name" value="HATPase_c_5"/>
    <property type="match status" value="1"/>
</dbReference>
<dbReference type="InterPro" id="IPR032834">
    <property type="entry name" value="NatK-like_C"/>
</dbReference>
<protein>
    <submittedName>
        <fullName evidence="2">ATP-binding protein</fullName>
    </submittedName>
</protein>
<evidence type="ECO:0000313" key="2">
    <source>
        <dbReference type="EMBL" id="MBU3819974.1"/>
    </source>
</evidence>
<keyword evidence="2" id="KW-0547">Nucleotide-binding</keyword>
<keyword evidence="2" id="KW-0067">ATP-binding</keyword>
<reference evidence="2" key="2">
    <citation type="submission" date="2021-04" db="EMBL/GenBank/DDBJ databases">
        <authorList>
            <person name="Gilroy R."/>
        </authorList>
    </citation>
    <scope>NUCLEOTIDE SEQUENCE</scope>
    <source>
        <strain evidence="2">742</strain>
    </source>
</reference>
<dbReference type="Gene3D" id="3.30.565.10">
    <property type="entry name" value="Histidine kinase-like ATPase, C-terminal domain"/>
    <property type="match status" value="1"/>
</dbReference>
<dbReference type="SUPFAM" id="SSF55874">
    <property type="entry name" value="ATPase domain of HSP90 chaperone/DNA topoisomerase II/histidine kinase"/>
    <property type="match status" value="1"/>
</dbReference>
<evidence type="ECO:0000259" key="1">
    <source>
        <dbReference type="Pfam" id="PF14501"/>
    </source>
</evidence>
<dbReference type="CDD" id="cd16935">
    <property type="entry name" value="HATPase_AgrC-ComD-like"/>
    <property type="match status" value="1"/>
</dbReference>
<gene>
    <name evidence="2" type="ORF">H9864_06360</name>
</gene>
<sequence length="188" mass="20894">MPSSLFNPFCGGVCPAEPEAVADRGDSEELRRIARTAADAFDESKNISVVGNPVVDAILSHYLLIAKENRMKVTLDVAIPEVLPVSPLSLSILIGNTMDNAIEACRSLPPEQRRIHLQLRKQYRTLFYRLDNPCGEGAGTPWRGLHHGYGLKNVRRVVEECDGDFHAEKKDGHFTVQARLNCQSQEMP</sequence>
<accession>A0A9E2KKB3</accession>